<feature type="region of interest" description="Disordered" evidence="1">
    <location>
        <begin position="107"/>
        <end position="130"/>
    </location>
</feature>
<gene>
    <name evidence="2" type="ORF">GCM10022419_112700</name>
</gene>
<keyword evidence="3" id="KW-1185">Reference proteome</keyword>
<dbReference type="RefSeq" id="WP_345575385.1">
    <property type="nucleotide sequence ID" value="NZ_BAABDQ010000045.1"/>
</dbReference>
<sequence length="130" mass="14315">MALPICQLYFRANTHDDAAVSHRIAYGTDEPPIAQDDDSLTRVIQSDEIAYAFSKRVVTAGGEPNKARCGRAQRSRLLRIRHPAQLARLPRKLVSDIVELQLGAAEWQGDSAHESARLAQQKGTLSPEIA</sequence>
<reference evidence="3" key="1">
    <citation type="journal article" date="2019" name="Int. J. Syst. Evol. Microbiol.">
        <title>The Global Catalogue of Microorganisms (GCM) 10K type strain sequencing project: providing services to taxonomists for standard genome sequencing and annotation.</title>
        <authorList>
            <consortium name="The Broad Institute Genomics Platform"/>
            <consortium name="The Broad Institute Genome Sequencing Center for Infectious Disease"/>
            <person name="Wu L."/>
            <person name="Ma J."/>
        </authorList>
    </citation>
    <scope>NUCLEOTIDE SEQUENCE [LARGE SCALE GENOMIC DNA]</scope>
    <source>
        <strain evidence="3">JCM 17326</strain>
    </source>
</reference>
<name>A0ABP6ZGM5_9ACTN</name>
<dbReference type="Proteomes" id="UP001500630">
    <property type="component" value="Unassembled WGS sequence"/>
</dbReference>
<evidence type="ECO:0000313" key="2">
    <source>
        <dbReference type="EMBL" id="GAA3609186.1"/>
    </source>
</evidence>
<protein>
    <submittedName>
        <fullName evidence="2">Uncharacterized protein</fullName>
    </submittedName>
</protein>
<dbReference type="EMBL" id="BAABDQ010000045">
    <property type="protein sequence ID" value="GAA3609186.1"/>
    <property type="molecule type" value="Genomic_DNA"/>
</dbReference>
<evidence type="ECO:0000313" key="3">
    <source>
        <dbReference type="Proteomes" id="UP001500630"/>
    </source>
</evidence>
<organism evidence="2 3">
    <name type="scientific">Nonomuraea rosea</name>
    <dbReference type="NCBI Taxonomy" id="638574"/>
    <lineage>
        <taxon>Bacteria</taxon>
        <taxon>Bacillati</taxon>
        <taxon>Actinomycetota</taxon>
        <taxon>Actinomycetes</taxon>
        <taxon>Streptosporangiales</taxon>
        <taxon>Streptosporangiaceae</taxon>
        <taxon>Nonomuraea</taxon>
    </lineage>
</organism>
<accession>A0ABP6ZGM5</accession>
<evidence type="ECO:0000256" key="1">
    <source>
        <dbReference type="SAM" id="MobiDB-lite"/>
    </source>
</evidence>
<comment type="caution">
    <text evidence="2">The sequence shown here is derived from an EMBL/GenBank/DDBJ whole genome shotgun (WGS) entry which is preliminary data.</text>
</comment>
<proteinExistence type="predicted"/>